<dbReference type="GeneID" id="93509658"/>
<proteinExistence type="predicted"/>
<dbReference type="Proteomes" id="UP000290439">
    <property type="component" value="Chromosome"/>
</dbReference>
<sequence length="58" mass="6651">MSGIDEPTATAPLEAITATPQQMGSFRFWFADQRWEWSPEVAQFYGYDHTVEPATDRL</sequence>
<organism evidence="1 2">
    <name type="scientific">Nocardia cyriacigeorgica</name>
    <dbReference type="NCBI Taxonomy" id="135487"/>
    <lineage>
        <taxon>Bacteria</taxon>
        <taxon>Bacillati</taxon>
        <taxon>Actinomycetota</taxon>
        <taxon>Actinomycetes</taxon>
        <taxon>Mycobacteriales</taxon>
        <taxon>Nocardiaceae</taxon>
        <taxon>Nocardia</taxon>
    </lineage>
</organism>
<name>A0A4U8VZ72_9NOCA</name>
<dbReference type="EMBL" id="LR215973">
    <property type="protein sequence ID" value="VFA97324.1"/>
    <property type="molecule type" value="Genomic_DNA"/>
</dbReference>
<evidence type="ECO:0000313" key="1">
    <source>
        <dbReference type="EMBL" id="VFA97324.1"/>
    </source>
</evidence>
<dbReference type="AlphaFoldDB" id="A0A4U8VZ72"/>
<dbReference type="RefSeq" id="WP_174375626.1">
    <property type="nucleotide sequence ID" value="NZ_JAAGVB010000012.1"/>
</dbReference>
<evidence type="ECO:0000313" key="2">
    <source>
        <dbReference type="Proteomes" id="UP000290439"/>
    </source>
</evidence>
<reference evidence="1 2" key="1">
    <citation type="submission" date="2019-02" db="EMBL/GenBank/DDBJ databases">
        <authorList>
            <consortium name="Pathogen Informatics"/>
        </authorList>
    </citation>
    <scope>NUCLEOTIDE SEQUENCE [LARGE SCALE GENOMIC DNA]</scope>
    <source>
        <strain evidence="1 2">3012STDY6756504</strain>
    </source>
</reference>
<protein>
    <submittedName>
        <fullName evidence="1">Uncharacterized protein</fullName>
    </submittedName>
</protein>
<gene>
    <name evidence="1" type="ORF">NCTC10797_01087</name>
</gene>
<accession>A0A4U8VZ72</accession>